<dbReference type="HOGENOM" id="CLU_039593_0_0_2"/>
<feature type="transmembrane region" description="Helical" evidence="1">
    <location>
        <begin position="442"/>
        <end position="462"/>
    </location>
</feature>
<dbReference type="STRING" id="1041930.Mtc_2040"/>
<keyword evidence="1" id="KW-1133">Transmembrane helix</keyword>
<keyword evidence="1" id="KW-0472">Membrane</keyword>
<keyword evidence="1" id="KW-0812">Transmembrane</keyword>
<dbReference type="PANTHER" id="PTHR39198:SF1">
    <property type="entry name" value="ALPHA-GALACTOSIDASE NEW3 DOMAIN-CONTAINING PROTEIN"/>
    <property type="match status" value="1"/>
</dbReference>
<dbReference type="OrthoDB" id="110363at2157"/>
<accession>H8I7B3</accession>
<proteinExistence type="predicted"/>
<evidence type="ECO:0000313" key="4">
    <source>
        <dbReference type="Proteomes" id="UP000005233"/>
    </source>
</evidence>
<dbReference type="Proteomes" id="UP000005233">
    <property type="component" value="Chromosome"/>
</dbReference>
<dbReference type="GeneID" id="11972195"/>
<dbReference type="EMBL" id="CP003243">
    <property type="protein sequence ID" value="AFD00779.1"/>
    <property type="molecule type" value="Genomic_DNA"/>
</dbReference>
<dbReference type="RefSeq" id="WP_014406610.1">
    <property type="nucleotide sequence ID" value="NC_017034.1"/>
</dbReference>
<reference evidence="3 4" key="1">
    <citation type="journal article" date="2012" name="J. Bacteriol.">
        <title>Complete genome sequence of a thermophilic methanogen, Methanocella conradii HZ254, isolated from Chinese rice field soil.</title>
        <authorList>
            <person name="Lu Z."/>
            <person name="Lu Y."/>
        </authorList>
    </citation>
    <scope>NUCLEOTIDE SEQUENCE [LARGE SCALE GENOMIC DNA]</scope>
    <source>
        <strain evidence="4">DSM 24694 / JCM 17849 / CGMCC 1.5162 / HZ254</strain>
    </source>
</reference>
<evidence type="ECO:0000313" key="3">
    <source>
        <dbReference type="EMBL" id="AFD00779.1"/>
    </source>
</evidence>
<evidence type="ECO:0000256" key="1">
    <source>
        <dbReference type="SAM" id="Phobius"/>
    </source>
</evidence>
<dbReference type="Pfam" id="PF10633">
    <property type="entry name" value="NPCBM_assoc"/>
    <property type="match status" value="1"/>
</dbReference>
<feature type="domain" description="Alpha-galactosidase NEW3" evidence="2">
    <location>
        <begin position="348"/>
        <end position="423"/>
    </location>
</feature>
<dbReference type="KEGG" id="mez:Mtc_2040"/>
<organism evidence="3 4">
    <name type="scientific">Methanocella conradii (strain DSM 24694 / JCM 17849 / CGMCC 1.5162 / HZ254)</name>
    <dbReference type="NCBI Taxonomy" id="1041930"/>
    <lineage>
        <taxon>Archaea</taxon>
        <taxon>Methanobacteriati</taxon>
        <taxon>Methanobacteriota</taxon>
        <taxon>Stenosarchaea group</taxon>
        <taxon>Methanomicrobia</taxon>
        <taxon>Methanocellales</taxon>
        <taxon>Methanocellaceae</taxon>
        <taxon>Methanocella</taxon>
    </lineage>
</organism>
<dbReference type="PANTHER" id="PTHR39198">
    <property type="entry name" value="HYPOTHETICAL MEMBRANE PROTEIN, CONSERVED"/>
    <property type="match status" value="1"/>
</dbReference>
<dbReference type="InterPro" id="IPR013783">
    <property type="entry name" value="Ig-like_fold"/>
</dbReference>
<name>H8I7B3_METCZ</name>
<dbReference type="PROSITE" id="PS51257">
    <property type="entry name" value="PROKAR_LIPOPROTEIN"/>
    <property type="match status" value="1"/>
</dbReference>
<gene>
    <name evidence="3" type="ordered locus">Mtc_2040</name>
</gene>
<evidence type="ECO:0000259" key="2">
    <source>
        <dbReference type="Pfam" id="PF10633"/>
    </source>
</evidence>
<dbReference type="AlphaFoldDB" id="H8I7B3"/>
<protein>
    <submittedName>
        <fullName evidence="3">Membrane protein</fullName>
    </submittedName>
</protein>
<dbReference type="InterPro" id="IPR018905">
    <property type="entry name" value="A-galactase_NEW3"/>
</dbReference>
<dbReference type="eggNOG" id="arCOG02081">
    <property type="taxonomic scope" value="Archaea"/>
</dbReference>
<dbReference type="Gene3D" id="2.60.40.10">
    <property type="entry name" value="Immunoglobulins"/>
    <property type="match status" value="1"/>
</dbReference>
<sequence>MKASIVPLVAICIIAGGCIAPALASTYSSAYNGWVESGKTITVGNYFVTFSISNGSPTAHVTVQSPDYTTEERNIPEGNSYYYYNALRIYVANVTGSQALVDISRAISSGSSSAGTKVWCDTPGLNALAGDEVAFPITIQNNGEDDATYSLSASSDTGWSTTYMYNGKDVYEIYVPASQSRAVTLAVQTPYTASIGEKTITANIGSSSLDLHVYITSVNQSVEFSAKVNSIIASIGDKIYYDVTLNNLQSKENNYGLSVTGLPDNWYYRYVETRGSTSELAEAVVPAESAKSLVLEIVPPYSVSEGTYNFTAVVTTPDNVTISKDLTLRLKASSSMTMTSDKLAYTASPGQTFEINVYVTNSGTGSALTNVYPEISAPSGWVVSSSPGTVNSIKAGETQKFVISVQPPGNIVASDYEVTVTMTSDQAQKSSDYRITIATSSYMPYIGGGIIIAVLVGLAFLYKKYGRR</sequence>
<keyword evidence="4" id="KW-1185">Reference proteome</keyword>